<organism evidence="3 4">
    <name type="scientific">crAssphage sp. isolate ctbg_1</name>
    <dbReference type="NCBI Taxonomy" id="2989854"/>
    <lineage>
        <taxon>Viruses</taxon>
        <taxon>Duplodnaviria</taxon>
        <taxon>Heunggongvirae</taxon>
        <taxon>Uroviricota</taxon>
        <taxon>Caudoviricetes</taxon>
        <taxon>Crassvirales</taxon>
        <taxon>Intestiviridae</taxon>
        <taxon>Crudevirinae</taxon>
        <taxon>Whopevirus</taxon>
        <taxon>Whopevirus animalis</taxon>
    </lineage>
</organism>
<dbReference type="RefSeq" id="YP_010097688.1">
    <property type="nucleotide sequence ID" value="NC_055760.1"/>
</dbReference>
<keyword evidence="4" id="KW-1185">Reference proteome</keyword>
<dbReference type="Proteomes" id="UP000257554">
    <property type="component" value="Segment"/>
</dbReference>
<dbReference type="SUPFAM" id="SSF56672">
    <property type="entry name" value="DNA/RNA polymerases"/>
    <property type="match status" value="1"/>
</dbReference>
<dbReference type="GeneID" id="76971873"/>
<protein>
    <submittedName>
        <fullName evidence="3">Uncharacterized protein</fullName>
    </submittedName>
</protein>
<evidence type="ECO:0000313" key="3">
    <source>
        <dbReference type="EMBL" id="AXH74552.1"/>
    </source>
</evidence>
<dbReference type="GO" id="GO:0016787">
    <property type="term" value="F:hydrolase activity"/>
    <property type="evidence" value="ECO:0007669"/>
    <property type="project" value="UniProtKB-KW"/>
</dbReference>
<name>A0A345MT52_9CAUD</name>
<dbReference type="Gene3D" id="3.90.1600.10">
    <property type="entry name" value="Palm domain of DNA polymerase"/>
    <property type="match status" value="1"/>
</dbReference>
<evidence type="ECO:0000256" key="1">
    <source>
        <dbReference type="ARBA" id="ARBA00022722"/>
    </source>
</evidence>
<dbReference type="GO" id="GO:0004518">
    <property type="term" value="F:nuclease activity"/>
    <property type="evidence" value="ECO:0007669"/>
    <property type="project" value="UniProtKB-KW"/>
</dbReference>
<accession>A0A345MT52</accession>
<dbReference type="InterPro" id="IPR043502">
    <property type="entry name" value="DNA/RNA_pol_sf"/>
</dbReference>
<keyword evidence="1" id="KW-0540">Nuclease</keyword>
<sequence>MFGYNSMSYDKLMVAAFLMYATNCNSTKELITKLYEASKKIIELQDNSDLSRRDYFLNSLREYARPYEDIDVMRVFALNKCGKGIDKNGNTVYFPKGLKQTSINLQWYELLEYELPLISDIDNHFYHRLPQYKGMNNEHLNKIIDKWDRYIIDEWIADMMHYNFNDVFILCELIRLNIDEIKTRYAISKTYKVDVLNSSRSSIANILFEKFYSEFSGLNPKQWKGKKTERTRMAFKRVIFPWIQFKTEPLKELLAEMKQVIVTSLGKSGLYDATEKLPHLKYIKRICTGKERTAWFEIQINNLIYTIATGGLHSQDLPRELKSKLSLYGGVSLADTTVFDRTSDITVWDALNDGYIYVHYDIASFYPSLMVEHEVAPAHMNKGCFVNLVRWLRDTRVSAKHSKEEYIDGIPKDILALVLKIVINSIYGKMGDQYSDLYDRLAVLSVTINGQLMVMMLCEELELNGIEVISANTDGIVVKLTADKKPVFDKITEDWCRLTKFSADSEEYKAYVNRDINNYCIEELNGKRTYKGALNPYMYLVDLQKGYDMPIVAQAVVNYFLDDKPIMETLYEATNILDFCKTQNIGRQFHVEVAHVKDDKICIEEYQRYVRYYVAHNGNDVFKVHNINNTKSSLCSGFKVKIINSLDDERIELRNINYTYYYKECMKIIDPIKLNINPKGKGKAIIKKNSGNYLTLFDDNDL</sequence>
<proteinExistence type="predicted"/>
<dbReference type="EMBL" id="MH616963">
    <property type="protein sequence ID" value="AXH74552.1"/>
    <property type="molecule type" value="Genomic_DNA"/>
</dbReference>
<keyword evidence="2" id="KW-0378">Hydrolase</keyword>
<evidence type="ECO:0000256" key="2">
    <source>
        <dbReference type="ARBA" id="ARBA00022801"/>
    </source>
</evidence>
<reference evidence="3 4" key="1">
    <citation type="submission" date="2018-07" db="EMBL/GenBank/DDBJ databases">
        <title>Uncovering a Universe of Circular DNA Viruses in Animal Metagenomes.</title>
        <authorList>
            <person name="Tisza M."/>
            <person name="Buck C."/>
            <person name="Pastrana D."/>
            <person name="Welch N."/>
            <person name="Peretti A."/>
        </authorList>
    </citation>
    <scope>NUCLEOTIDE SEQUENCE [LARGE SCALE GENOMIC DNA]</scope>
    <source>
        <strain evidence="3">Ctbg_1</strain>
    </source>
</reference>
<dbReference type="InterPro" id="IPR023211">
    <property type="entry name" value="DNA_pol_palm_dom_sf"/>
</dbReference>
<evidence type="ECO:0000313" key="4">
    <source>
        <dbReference type="Proteomes" id="UP000257554"/>
    </source>
</evidence>